<gene>
    <name evidence="1" type="ORF">A3B31_02570</name>
</gene>
<accession>A0A1G2BNJ6</accession>
<proteinExistence type="predicted"/>
<reference evidence="1 2" key="1">
    <citation type="journal article" date="2016" name="Nat. Commun.">
        <title>Thousands of microbial genomes shed light on interconnected biogeochemical processes in an aquifer system.</title>
        <authorList>
            <person name="Anantharaman K."/>
            <person name="Brown C.T."/>
            <person name="Hug L.A."/>
            <person name="Sharon I."/>
            <person name="Castelle C.J."/>
            <person name="Probst A.J."/>
            <person name="Thomas B.C."/>
            <person name="Singh A."/>
            <person name="Wilkins M.J."/>
            <person name="Karaoz U."/>
            <person name="Brodie E.L."/>
            <person name="Williams K.H."/>
            <person name="Hubbard S.S."/>
            <person name="Banfield J.F."/>
        </authorList>
    </citation>
    <scope>NUCLEOTIDE SEQUENCE [LARGE SCALE GENOMIC DNA]</scope>
</reference>
<dbReference type="AlphaFoldDB" id="A0A1G2BNJ6"/>
<evidence type="ECO:0000313" key="1">
    <source>
        <dbReference type="EMBL" id="OGY90704.1"/>
    </source>
</evidence>
<dbReference type="EMBL" id="MHKN01000059">
    <property type="protein sequence ID" value="OGY90704.1"/>
    <property type="molecule type" value="Genomic_DNA"/>
</dbReference>
<protein>
    <recommendedName>
        <fullName evidence="3">Type II secretion system protein GspG C-terminal domain-containing protein</fullName>
    </recommendedName>
</protein>
<organism evidence="1 2">
    <name type="scientific">Candidatus Komeilibacteria bacterium RIFCSPLOWO2_01_FULL_53_11</name>
    <dbReference type="NCBI Taxonomy" id="1798552"/>
    <lineage>
        <taxon>Bacteria</taxon>
        <taxon>Candidatus Komeiliibacteriota</taxon>
    </lineage>
</organism>
<evidence type="ECO:0008006" key="3">
    <source>
        <dbReference type="Google" id="ProtNLM"/>
    </source>
</evidence>
<name>A0A1G2BNJ6_9BACT</name>
<evidence type="ECO:0000313" key="2">
    <source>
        <dbReference type="Proteomes" id="UP000177349"/>
    </source>
</evidence>
<sequence length="156" mass="17309">MSKTPRHVMLVVLAVAVLATVLLTMLLLAAANYPVQWRTELNAERRRYLEVIAQAVEYYALDRGVLDLDIPSEPAMIANRSECAVRCPALDRDLPCYNLEAALVPGYLRQLPQEPLEPSDYSTGFYIVRDGAGITLGACHVFFNKDITVHPAIVPL</sequence>
<comment type="caution">
    <text evidence="1">The sequence shown here is derived from an EMBL/GenBank/DDBJ whole genome shotgun (WGS) entry which is preliminary data.</text>
</comment>
<dbReference type="Proteomes" id="UP000177349">
    <property type="component" value="Unassembled WGS sequence"/>
</dbReference>